<feature type="non-terminal residue" evidence="1">
    <location>
        <position position="166"/>
    </location>
</feature>
<accession>A0A8J2KKX8</accession>
<organism evidence="1 2">
    <name type="scientific">Allacma fusca</name>
    <dbReference type="NCBI Taxonomy" id="39272"/>
    <lineage>
        <taxon>Eukaryota</taxon>
        <taxon>Metazoa</taxon>
        <taxon>Ecdysozoa</taxon>
        <taxon>Arthropoda</taxon>
        <taxon>Hexapoda</taxon>
        <taxon>Collembola</taxon>
        <taxon>Symphypleona</taxon>
        <taxon>Sminthuridae</taxon>
        <taxon>Allacma</taxon>
    </lineage>
</organism>
<dbReference type="EMBL" id="CAJVCH010419906">
    <property type="protein sequence ID" value="CAG7818407.1"/>
    <property type="molecule type" value="Genomic_DNA"/>
</dbReference>
<reference evidence="1" key="1">
    <citation type="submission" date="2021-06" db="EMBL/GenBank/DDBJ databases">
        <authorList>
            <person name="Hodson N. C."/>
            <person name="Mongue J. A."/>
            <person name="Jaron S. K."/>
        </authorList>
    </citation>
    <scope>NUCLEOTIDE SEQUENCE</scope>
</reference>
<sequence length="166" mass="19199">LKEAYIKKYIEYQEVTGVGTNGPFSIEFDLSDASPYSKINIAVENYLKHNDFKCKHKLERDNFCPPDFPTILELVLSAVAEHKLYPHEHTYAIAENIYGKTIKSYKKARESLMWNNVLECVGDNLSEEQKKALLRCFDTSNSVQPLEEQLHWNAKVAQLNFQQLLN</sequence>
<evidence type="ECO:0000313" key="1">
    <source>
        <dbReference type="EMBL" id="CAG7818407.1"/>
    </source>
</evidence>
<name>A0A8J2KKX8_9HEXA</name>
<dbReference type="Proteomes" id="UP000708208">
    <property type="component" value="Unassembled WGS sequence"/>
</dbReference>
<protein>
    <submittedName>
        <fullName evidence="1">Uncharacterized protein</fullName>
    </submittedName>
</protein>
<proteinExistence type="predicted"/>
<comment type="caution">
    <text evidence="1">The sequence shown here is derived from an EMBL/GenBank/DDBJ whole genome shotgun (WGS) entry which is preliminary data.</text>
</comment>
<gene>
    <name evidence="1" type="ORF">AFUS01_LOCUS28913</name>
</gene>
<keyword evidence="2" id="KW-1185">Reference proteome</keyword>
<evidence type="ECO:0000313" key="2">
    <source>
        <dbReference type="Proteomes" id="UP000708208"/>
    </source>
</evidence>
<dbReference type="AlphaFoldDB" id="A0A8J2KKX8"/>
<feature type="non-terminal residue" evidence="1">
    <location>
        <position position="1"/>
    </location>
</feature>